<evidence type="ECO:0000256" key="2">
    <source>
        <dbReference type="ARBA" id="ARBA00022840"/>
    </source>
</evidence>
<keyword evidence="3" id="KW-0862">Zinc</keyword>
<evidence type="ECO:0000256" key="3">
    <source>
        <dbReference type="PROSITE-ProRule" id="PRU00175"/>
    </source>
</evidence>
<dbReference type="PROSITE" id="PS00108">
    <property type="entry name" value="PROTEIN_KINASE_ST"/>
    <property type="match status" value="1"/>
</dbReference>
<dbReference type="Gene3D" id="3.30.40.10">
    <property type="entry name" value="Zinc/RING finger domain, C3HC4 (zinc finger)"/>
    <property type="match status" value="1"/>
</dbReference>
<name>A0A7S2C0G6_9EUKA</name>
<feature type="region of interest" description="Disordered" evidence="4">
    <location>
        <begin position="267"/>
        <end position="298"/>
    </location>
</feature>
<dbReference type="GO" id="GO:0005886">
    <property type="term" value="C:plasma membrane"/>
    <property type="evidence" value="ECO:0007669"/>
    <property type="project" value="TreeGrafter"/>
</dbReference>
<dbReference type="InterPro" id="IPR000719">
    <property type="entry name" value="Prot_kinase_dom"/>
</dbReference>
<protein>
    <recommendedName>
        <fullName evidence="8">Protein kinase domain-containing protein</fullName>
    </recommendedName>
</protein>
<evidence type="ECO:0008006" key="8">
    <source>
        <dbReference type="Google" id="ProtNLM"/>
    </source>
</evidence>
<reference evidence="7" key="1">
    <citation type="submission" date="2021-01" db="EMBL/GenBank/DDBJ databases">
        <authorList>
            <person name="Corre E."/>
            <person name="Pelletier E."/>
            <person name="Niang G."/>
            <person name="Scheremetjew M."/>
            <person name="Finn R."/>
            <person name="Kale V."/>
            <person name="Holt S."/>
            <person name="Cochrane G."/>
            <person name="Meng A."/>
            <person name="Brown T."/>
            <person name="Cohen L."/>
        </authorList>
    </citation>
    <scope>NUCLEOTIDE SEQUENCE</scope>
    <source>
        <strain evidence="7">UTEX LB 985</strain>
    </source>
</reference>
<sequence>MRSSPSQLCPGGNFEDRLVPSAGGRQRLAMLGLTPAPLGWRHRLMVVRDVASALVYLHTPYERKPLILHRDVKPSNILLSLLSEPTSVPPSETGAAATLEALWPSSRPVPAPAPLRAWLSDVGVAKVDDPRTGHTTDAPQPAFLPSPAQATHLSTSTVRGTPGFVDNLVVNGLQHSEATDGFALGVTLLMSLTGLPAVGLLARCNLMLRHTQQPELWSSLLDGHWPTAVAAEMAAIVWDLTMPVFKEDRLPIPEAMRRLEALLATPAAPTTPAAAATPAAPGSPGEEADTPTPVGGARIAQEPQGAAGVPESSVAAPALDELRSCIICDNAPRSTRFRCGHACCCTECAALIERSGSGACPICRRQSHPLAASGPHIESAPTFELQAI</sequence>
<accession>A0A7S2C0G6</accession>
<feature type="region of interest" description="Disordered" evidence="4">
    <location>
        <begin position="130"/>
        <end position="155"/>
    </location>
</feature>
<proteinExistence type="predicted"/>
<dbReference type="Pfam" id="PF13920">
    <property type="entry name" value="zf-C3HC4_3"/>
    <property type="match status" value="1"/>
</dbReference>
<dbReference type="PANTHER" id="PTHR27001">
    <property type="entry name" value="OS01G0253100 PROTEIN"/>
    <property type="match status" value="1"/>
</dbReference>
<dbReference type="GO" id="GO:0004672">
    <property type="term" value="F:protein kinase activity"/>
    <property type="evidence" value="ECO:0007669"/>
    <property type="project" value="InterPro"/>
</dbReference>
<dbReference type="EMBL" id="HBGU01009893">
    <property type="protein sequence ID" value="CAD9412140.1"/>
    <property type="molecule type" value="Transcribed_RNA"/>
</dbReference>
<dbReference type="PROSITE" id="PS50011">
    <property type="entry name" value="PROTEIN_KINASE_DOM"/>
    <property type="match status" value="1"/>
</dbReference>
<gene>
    <name evidence="7" type="ORF">CBRE1094_LOCUS5477</name>
</gene>
<keyword evidence="3" id="KW-0863">Zinc-finger</keyword>
<feature type="domain" description="RING-type" evidence="6">
    <location>
        <begin position="325"/>
        <end position="364"/>
    </location>
</feature>
<dbReference type="PROSITE" id="PS50089">
    <property type="entry name" value="ZF_RING_2"/>
    <property type="match status" value="1"/>
</dbReference>
<dbReference type="PANTHER" id="PTHR27001:SF931">
    <property type="entry name" value="OS11G0664100 PROTEIN"/>
    <property type="match status" value="1"/>
</dbReference>
<dbReference type="InterPro" id="IPR013083">
    <property type="entry name" value="Znf_RING/FYVE/PHD"/>
</dbReference>
<dbReference type="GO" id="GO:0005524">
    <property type="term" value="F:ATP binding"/>
    <property type="evidence" value="ECO:0007669"/>
    <property type="project" value="UniProtKB-KW"/>
</dbReference>
<feature type="domain" description="Protein kinase" evidence="5">
    <location>
        <begin position="1"/>
        <end position="263"/>
    </location>
</feature>
<evidence type="ECO:0000313" key="7">
    <source>
        <dbReference type="EMBL" id="CAD9412140.1"/>
    </source>
</evidence>
<dbReference type="InterPro" id="IPR008271">
    <property type="entry name" value="Ser/Thr_kinase_AS"/>
</dbReference>
<evidence type="ECO:0000259" key="5">
    <source>
        <dbReference type="PROSITE" id="PS50011"/>
    </source>
</evidence>
<keyword evidence="1" id="KW-0547">Nucleotide-binding</keyword>
<evidence type="ECO:0000256" key="1">
    <source>
        <dbReference type="ARBA" id="ARBA00022741"/>
    </source>
</evidence>
<keyword evidence="2" id="KW-0067">ATP-binding</keyword>
<dbReference type="SUPFAM" id="SSF56112">
    <property type="entry name" value="Protein kinase-like (PK-like)"/>
    <property type="match status" value="1"/>
</dbReference>
<dbReference type="GO" id="GO:0008270">
    <property type="term" value="F:zinc ion binding"/>
    <property type="evidence" value="ECO:0007669"/>
    <property type="project" value="UniProtKB-KW"/>
</dbReference>
<evidence type="ECO:0000256" key="4">
    <source>
        <dbReference type="SAM" id="MobiDB-lite"/>
    </source>
</evidence>
<dbReference type="AlphaFoldDB" id="A0A7S2C0G6"/>
<dbReference type="Gene3D" id="1.10.510.10">
    <property type="entry name" value="Transferase(Phosphotransferase) domain 1"/>
    <property type="match status" value="1"/>
</dbReference>
<feature type="compositionally biased region" description="Low complexity" evidence="4">
    <location>
        <begin position="267"/>
        <end position="280"/>
    </location>
</feature>
<dbReference type="InterPro" id="IPR001841">
    <property type="entry name" value="Znf_RING"/>
</dbReference>
<keyword evidence="3" id="KW-0479">Metal-binding</keyword>
<dbReference type="InterPro" id="IPR011009">
    <property type="entry name" value="Kinase-like_dom_sf"/>
</dbReference>
<evidence type="ECO:0000259" key="6">
    <source>
        <dbReference type="PROSITE" id="PS50089"/>
    </source>
</evidence>
<organism evidence="7">
    <name type="scientific">Haptolina brevifila</name>
    <dbReference type="NCBI Taxonomy" id="156173"/>
    <lineage>
        <taxon>Eukaryota</taxon>
        <taxon>Haptista</taxon>
        <taxon>Haptophyta</taxon>
        <taxon>Prymnesiophyceae</taxon>
        <taxon>Prymnesiales</taxon>
        <taxon>Prymnesiaceae</taxon>
        <taxon>Haptolina</taxon>
    </lineage>
</organism>